<dbReference type="EMBL" id="EU595751">
    <property type="protein sequence ID" value="ACD39262.1"/>
    <property type="molecule type" value="Genomic_DNA"/>
</dbReference>
<dbReference type="GO" id="GO:0003886">
    <property type="term" value="F:DNA (cytosine-5-)-methyltransferase activity"/>
    <property type="evidence" value="ECO:0007669"/>
    <property type="project" value="UniProtKB-EC"/>
</dbReference>
<evidence type="ECO:0000256" key="3">
    <source>
        <dbReference type="ARBA" id="ARBA00022747"/>
    </source>
</evidence>
<gene>
    <name evidence="5" type="ORF">PACL_0474</name>
</gene>
<dbReference type="RefSeq" id="WP_071535694.1">
    <property type="nucleotide sequence ID" value="NZ_CM121137.1"/>
</dbReference>
<dbReference type="Pfam" id="PF00145">
    <property type="entry name" value="DNA_methylase"/>
    <property type="match status" value="1"/>
</dbReference>
<evidence type="ECO:0000313" key="5">
    <source>
        <dbReference type="EMBL" id="ACD39262.1"/>
    </source>
</evidence>
<accession>B3G2K0</accession>
<reference evidence="5" key="1">
    <citation type="journal article" date="2008" name="Genomics">
        <title>Large-insert genome analysis technology detects structural variation in Pseudomonas aeruginosa clinical strains from cystic fibrosis patients.</title>
        <authorList>
            <person name="Hayden H.S."/>
            <person name="Gillett W."/>
            <person name="Saenphimmachak C."/>
            <person name="Lim R."/>
            <person name="Zhou Y."/>
            <person name="Jacobs M.A."/>
            <person name="Chang J."/>
            <person name="Rohmer L."/>
            <person name="D'Argenio D.A."/>
            <person name="Palmieri A."/>
            <person name="Levy R."/>
            <person name="Haugen E."/>
            <person name="Wong G.K."/>
            <person name="Brittnacher M.J."/>
            <person name="Burns J.L."/>
            <person name="Miller S.I."/>
            <person name="Olson M.V."/>
            <person name="Kaul R."/>
        </authorList>
    </citation>
    <scope>NUCLEOTIDE SEQUENCE</scope>
    <source>
        <strain evidence="5">PACS171b</strain>
    </source>
</reference>
<evidence type="ECO:0000256" key="4">
    <source>
        <dbReference type="ARBA" id="ARBA00047422"/>
    </source>
</evidence>
<dbReference type="InterPro" id="IPR029063">
    <property type="entry name" value="SAM-dependent_MTases_sf"/>
</dbReference>
<evidence type="ECO:0000256" key="1">
    <source>
        <dbReference type="ARBA" id="ARBA00022603"/>
    </source>
</evidence>
<dbReference type="AlphaFoldDB" id="B3G2K0"/>
<dbReference type="GO" id="GO:0009307">
    <property type="term" value="P:DNA restriction-modification system"/>
    <property type="evidence" value="ECO:0007669"/>
    <property type="project" value="UniProtKB-KW"/>
</dbReference>
<dbReference type="SUPFAM" id="SSF53335">
    <property type="entry name" value="S-adenosyl-L-methionine-dependent methyltransferases"/>
    <property type="match status" value="1"/>
</dbReference>
<protein>
    <submittedName>
        <fullName evidence="5">Methyltransferase protein</fullName>
    </submittedName>
</protein>
<comment type="catalytic activity">
    <reaction evidence="4">
        <text>a 2'-deoxycytidine in DNA + S-adenosyl-L-methionine = a 5-methyl-2'-deoxycytidine in DNA + S-adenosyl-L-homocysteine + H(+)</text>
        <dbReference type="Rhea" id="RHEA:13681"/>
        <dbReference type="Rhea" id="RHEA-COMP:11369"/>
        <dbReference type="Rhea" id="RHEA-COMP:11370"/>
        <dbReference type="ChEBI" id="CHEBI:15378"/>
        <dbReference type="ChEBI" id="CHEBI:57856"/>
        <dbReference type="ChEBI" id="CHEBI:59789"/>
        <dbReference type="ChEBI" id="CHEBI:85452"/>
        <dbReference type="ChEBI" id="CHEBI:85454"/>
        <dbReference type="EC" id="2.1.1.37"/>
    </reaction>
</comment>
<sequence length="253" mass="27982">MPGAYYNEFDPYAAQWLRNLIAAGHIAPGDVDERSIEDVHPDDLKHYTQCHFFAGIGVWSLALRRSGWPDDRPVWTGSCPCQPYSKAGKRLGFADPRHLWPSWSHLIRERRPAELFGEQSPEALVHGWFDLVLGDLEEAGYAAGAIHFAAASCGEPILRKRVYFAAKHLGEGAQGQQSRRSPCQAGPRRWRGEADLRAIADSPLQPGDRWPQPIVRSMDHGYSGRMGALHAIGNALNAEAATQFIAAYLDATS</sequence>
<proteinExistence type="predicted"/>
<organism evidence="5">
    <name type="scientific">Pseudomonas aeruginosa</name>
    <dbReference type="NCBI Taxonomy" id="287"/>
    <lineage>
        <taxon>Bacteria</taxon>
        <taxon>Pseudomonadati</taxon>
        <taxon>Pseudomonadota</taxon>
        <taxon>Gammaproteobacteria</taxon>
        <taxon>Pseudomonadales</taxon>
        <taxon>Pseudomonadaceae</taxon>
        <taxon>Pseudomonas</taxon>
    </lineage>
</organism>
<keyword evidence="1 5" id="KW-0489">Methyltransferase</keyword>
<keyword evidence="2 5" id="KW-0808">Transferase</keyword>
<keyword evidence="3" id="KW-0680">Restriction system</keyword>
<evidence type="ECO:0000256" key="2">
    <source>
        <dbReference type="ARBA" id="ARBA00022679"/>
    </source>
</evidence>
<dbReference type="InterPro" id="IPR001525">
    <property type="entry name" value="C5_MeTfrase"/>
</dbReference>
<name>B3G2K0_PSEAI</name>
<dbReference type="Gene3D" id="3.40.50.150">
    <property type="entry name" value="Vaccinia Virus protein VP39"/>
    <property type="match status" value="1"/>
</dbReference>
<dbReference type="GO" id="GO:0032259">
    <property type="term" value="P:methylation"/>
    <property type="evidence" value="ECO:0007669"/>
    <property type="project" value="UniProtKB-KW"/>
</dbReference>